<proteinExistence type="predicted"/>
<dbReference type="AlphaFoldDB" id="A0A0K1EHS0"/>
<keyword evidence="2" id="KW-1185">Reference proteome</keyword>
<accession>A0A0K1EHS0</accession>
<reference evidence="1 2" key="1">
    <citation type="submission" date="2015-07" db="EMBL/GenBank/DDBJ databases">
        <title>Genome analysis of myxobacterium Chondromyces crocatus Cm c5 reveals a high potential for natural compound synthesis and the genetic basis for the loss of fruiting body formation.</title>
        <authorList>
            <person name="Zaburannyi N."/>
            <person name="Bunk B."/>
            <person name="Maier J."/>
            <person name="Overmann J."/>
            <person name="Mueller R."/>
        </authorList>
    </citation>
    <scope>NUCLEOTIDE SEQUENCE [LARGE SCALE GENOMIC DNA]</scope>
    <source>
        <strain evidence="1 2">Cm c5</strain>
    </source>
</reference>
<organism evidence="1 2">
    <name type="scientific">Chondromyces crocatus</name>
    <dbReference type="NCBI Taxonomy" id="52"/>
    <lineage>
        <taxon>Bacteria</taxon>
        <taxon>Pseudomonadati</taxon>
        <taxon>Myxococcota</taxon>
        <taxon>Polyangia</taxon>
        <taxon>Polyangiales</taxon>
        <taxon>Polyangiaceae</taxon>
        <taxon>Chondromyces</taxon>
    </lineage>
</organism>
<dbReference type="EMBL" id="CP012159">
    <property type="protein sequence ID" value="AKT40404.1"/>
    <property type="molecule type" value="Genomic_DNA"/>
</dbReference>
<dbReference type="STRING" id="52.CMC5_045570"/>
<evidence type="ECO:0000313" key="1">
    <source>
        <dbReference type="EMBL" id="AKT40404.1"/>
    </source>
</evidence>
<gene>
    <name evidence="1" type="ORF">CMC5_045570</name>
</gene>
<protein>
    <submittedName>
        <fullName evidence="1">Uncharacterized protein</fullName>
    </submittedName>
</protein>
<dbReference type="KEGG" id="ccro:CMC5_045570"/>
<name>A0A0K1EHS0_CHOCO</name>
<sequence>MHARGGCGKDDGFHDDRIQKAGIVAILFLAVSERD</sequence>
<evidence type="ECO:0000313" key="2">
    <source>
        <dbReference type="Proteomes" id="UP000067626"/>
    </source>
</evidence>
<dbReference type="Proteomes" id="UP000067626">
    <property type="component" value="Chromosome"/>
</dbReference>